<name>A0A8J2UI47_9BACT</name>
<dbReference type="Pfam" id="PF01081">
    <property type="entry name" value="Aldolase"/>
    <property type="match status" value="1"/>
</dbReference>
<comment type="subunit">
    <text evidence="3">Homotrimer.</text>
</comment>
<evidence type="ECO:0000256" key="3">
    <source>
        <dbReference type="ARBA" id="ARBA00011233"/>
    </source>
</evidence>
<dbReference type="InterPro" id="IPR013785">
    <property type="entry name" value="Aldolase_TIM"/>
</dbReference>
<reference evidence="6" key="1">
    <citation type="journal article" date="2014" name="Int. J. Syst. Evol. Microbiol.">
        <title>Complete genome sequence of Corynebacterium casei LMG S-19264T (=DSM 44701T), isolated from a smear-ripened cheese.</title>
        <authorList>
            <consortium name="US DOE Joint Genome Institute (JGI-PGF)"/>
            <person name="Walter F."/>
            <person name="Albersmeier A."/>
            <person name="Kalinowski J."/>
            <person name="Ruckert C."/>
        </authorList>
    </citation>
    <scope>NUCLEOTIDE SEQUENCE</scope>
    <source>
        <strain evidence="6">CGMCC 1.15448</strain>
    </source>
</reference>
<proteinExistence type="inferred from homology"/>
<dbReference type="PANTHER" id="PTHR30246:SF1">
    <property type="entry name" value="2-DEHYDRO-3-DEOXY-6-PHOSPHOGALACTONATE ALDOLASE-RELATED"/>
    <property type="match status" value="1"/>
</dbReference>
<evidence type="ECO:0000313" key="7">
    <source>
        <dbReference type="Proteomes" id="UP000607559"/>
    </source>
</evidence>
<dbReference type="GO" id="GO:0016829">
    <property type="term" value="F:lyase activity"/>
    <property type="evidence" value="ECO:0007669"/>
    <property type="project" value="UniProtKB-KW"/>
</dbReference>
<reference evidence="6" key="2">
    <citation type="submission" date="2020-09" db="EMBL/GenBank/DDBJ databases">
        <authorList>
            <person name="Sun Q."/>
            <person name="Zhou Y."/>
        </authorList>
    </citation>
    <scope>NUCLEOTIDE SEQUENCE</scope>
    <source>
        <strain evidence="6">CGMCC 1.15448</strain>
    </source>
</reference>
<dbReference type="Proteomes" id="UP000607559">
    <property type="component" value="Unassembled WGS sequence"/>
</dbReference>
<gene>
    <name evidence="6" type="ORF">GCM10011511_51400</name>
</gene>
<dbReference type="AlphaFoldDB" id="A0A8J2UI47"/>
<evidence type="ECO:0000256" key="2">
    <source>
        <dbReference type="ARBA" id="ARBA00006906"/>
    </source>
</evidence>
<dbReference type="InterPro" id="IPR000887">
    <property type="entry name" value="Aldlse_KDPG_KHG"/>
</dbReference>
<keyword evidence="7" id="KW-1185">Reference proteome</keyword>
<evidence type="ECO:0000256" key="4">
    <source>
        <dbReference type="ARBA" id="ARBA00023239"/>
    </source>
</evidence>
<dbReference type="RefSeq" id="WP_188937227.1">
    <property type="nucleotide sequence ID" value="NZ_BMJC01000006.1"/>
</dbReference>
<evidence type="ECO:0000313" key="6">
    <source>
        <dbReference type="EMBL" id="GGB21321.1"/>
    </source>
</evidence>
<comment type="pathway">
    <text evidence="1">Carbohydrate acid metabolism.</text>
</comment>
<dbReference type="PANTHER" id="PTHR30246">
    <property type="entry name" value="2-KETO-3-DEOXY-6-PHOSPHOGLUCONATE ALDOLASE"/>
    <property type="match status" value="1"/>
</dbReference>
<dbReference type="SUPFAM" id="SSF51569">
    <property type="entry name" value="Aldolase"/>
    <property type="match status" value="1"/>
</dbReference>
<sequence length="223" mass="24411">MSDKKVILQSILAQGILPLFYWESPSVCLKVIQTLYRAGVRAVEYTNRGTAALDNFTMLKKTLAIEAPDLYLGIGTVKSKAEAEAFVKAGADFIVAPIINPEVADVAAKAGLLWIPGCMTPTEIYLAQQHRAEVIKIFPANILGPEFVSSIRELFQGQRFIPTGGVEIEETNIRAWIKAGVCAVGLGSKLISKDILINENYDLLYQQTIKALTIARTVINDTK</sequence>
<keyword evidence="4" id="KW-0456">Lyase</keyword>
<evidence type="ECO:0000256" key="5">
    <source>
        <dbReference type="ARBA" id="ARBA00023277"/>
    </source>
</evidence>
<dbReference type="CDD" id="cd00452">
    <property type="entry name" value="KDPG_aldolase"/>
    <property type="match status" value="1"/>
</dbReference>
<accession>A0A8J2UI47</accession>
<keyword evidence="5" id="KW-0119">Carbohydrate metabolism</keyword>
<organism evidence="6 7">
    <name type="scientific">Puia dinghuensis</name>
    <dbReference type="NCBI Taxonomy" id="1792502"/>
    <lineage>
        <taxon>Bacteria</taxon>
        <taxon>Pseudomonadati</taxon>
        <taxon>Bacteroidota</taxon>
        <taxon>Chitinophagia</taxon>
        <taxon>Chitinophagales</taxon>
        <taxon>Chitinophagaceae</taxon>
        <taxon>Puia</taxon>
    </lineage>
</organism>
<comment type="similarity">
    <text evidence="2">Belongs to the KHG/KDPG aldolase family.</text>
</comment>
<dbReference type="EMBL" id="BMJC01000006">
    <property type="protein sequence ID" value="GGB21321.1"/>
    <property type="molecule type" value="Genomic_DNA"/>
</dbReference>
<dbReference type="Gene3D" id="3.20.20.70">
    <property type="entry name" value="Aldolase class I"/>
    <property type="match status" value="1"/>
</dbReference>
<evidence type="ECO:0000256" key="1">
    <source>
        <dbReference type="ARBA" id="ARBA00004761"/>
    </source>
</evidence>
<comment type="caution">
    <text evidence="6">The sequence shown here is derived from an EMBL/GenBank/DDBJ whole genome shotgun (WGS) entry which is preliminary data.</text>
</comment>
<protein>
    <submittedName>
        <fullName evidence="6">Bifunctional 4-hydroxy-2-oxoglutarate aldolase/2-dehydro-3-deoxy-phosphogluconate aldolase</fullName>
    </submittedName>
</protein>